<protein>
    <submittedName>
        <fullName evidence="2">Uncharacterized protein</fullName>
    </submittedName>
</protein>
<accession>A0A7J4GR73</accession>
<gene>
    <name evidence="2" type="ORF">EYQ70_01790</name>
</gene>
<reference evidence="3" key="1">
    <citation type="journal article" date="2019" name="bioRxiv">
        <title>Genome diversification in globally distributed novel marine Proteobacteria is linked to environmental adaptation.</title>
        <authorList>
            <person name="Zhou Z."/>
            <person name="Tran P.Q."/>
            <person name="Kieft K."/>
            <person name="Anantharaman K."/>
        </authorList>
    </citation>
    <scope>NUCLEOTIDE SEQUENCE [LARGE SCALE GENOMIC DNA]</scope>
</reference>
<name>A0A7J4GR73_9ARCH</name>
<organism evidence="2 3">
    <name type="scientific">Marine Group III euryarchaeote</name>
    <dbReference type="NCBI Taxonomy" id="2173149"/>
    <lineage>
        <taxon>Archaea</taxon>
        <taxon>Methanobacteriati</taxon>
        <taxon>Thermoplasmatota</taxon>
        <taxon>Thermoplasmata</taxon>
        <taxon>Candidatus Thermoprofundales</taxon>
    </lineage>
</organism>
<evidence type="ECO:0000313" key="3">
    <source>
        <dbReference type="Proteomes" id="UP000585802"/>
    </source>
</evidence>
<keyword evidence="1" id="KW-0812">Transmembrane</keyword>
<dbReference type="EMBL" id="DUCX01000028">
    <property type="protein sequence ID" value="HIF37137.1"/>
    <property type="molecule type" value="Genomic_DNA"/>
</dbReference>
<dbReference type="AlphaFoldDB" id="A0A7J4GR73"/>
<dbReference type="Proteomes" id="UP000585802">
    <property type="component" value="Unassembled WGS sequence"/>
</dbReference>
<evidence type="ECO:0000313" key="2">
    <source>
        <dbReference type="EMBL" id="HIF37137.1"/>
    </source>
</evidence>
<keyword evidence="1" id="KW-0472">Membrane</keyword>
<proteinExistence type="predicted"/>
<comment type="caution">
    <text evidence="2">The sequence shown here is derived from an EMBL/GenBank/DDBJ whole genome shotgun (WGS) entry which is preliminary data.</text>
</comment>
<evidence type="ECO:0000256" key="1">
    <source>
        <dbReference type="SAM" id="Phobius"/>
    </source>
</evidence>
<keyword evidence="1" id="KW-1133">Transmembrane helix</keyword>
<sequence length="152" mass="16199">MRLAILLLAAILMPMASAMESGGPEVTAPRDVTVQALGGETFSFNFGIKADENATYSIKIGERSEFEFDETQIDIEIPAGDTRTFIFNGEVIGEDGAGISDGKYVMTWEAFKNGTKFNSGDFEISAGEQAPSIGIIAAIVGIGIIAILRKRS</sequence>
<feature type="transmembrane region" description="Helical" evidence="1">
    <location>
        <begin position="130"/>
        <end position="148"/>
    </location>
</feature>